<feature type="compositionally biased region" description="Acidic residues" evidence="1">
    <location>
        <begin position="317"/>
        <end position="328"/>
    </location>
</feature>
<proteinExistence type="predicted"/>
<protein>
    <submittedName>
        <fullName evidence="2">Uncharacterized protein</fullName>
    </submittedName>
</protein>
<dbReference type="Proteomes" id="UP000799779">
    <property type="component" value="Unassembled WGS sequence"/>
</dbReference>
<feature type="region of interest" description="Disordered" evidence="1">
    <location>
        <begin position="255"/>
        <end position="340"/>
    </location>
</feature>
<evidence type="ECO:0000256" key="1">
    <source>
        <dbReference type="SAM" id="MobiDB-lite"/>
    </source>
</evidence>
<feature type="compositionally biased region" description="Polar residues" evidence="1">
    <location>
        <begin position="301"/>
        <end position="310"/>
    </location>
</feature>
<dbReference type="EMBL" id="ML977651">
    <property type="protein sequence ID" value="KAF1994813.1"/>
    <property type="molecule type" value="Genomic_DNA"/>
</dbReference>
<dbReference type="AlphaFoldDB" id="A0A6A5VZ52"/>
<sequence>MSDIEKAVTYLHDNIPTWFKGIAQIEEKVTRMQDEISRVPVARAPAKRRTGSVESTRDLDTVMEDSNTTPQTVLATRKRKTASVLSERASTPVKYRSRQMIVVVYDGEIQQSFETLVRSIGTGRNMLRKGKMQAQLDAMAAIAGSDDDDDDDDADDAAISKIRYRHRANFSSMRGRGPMRNMRTMRGLETNANAVVPPEEFDFADKALELAQGLCEKAAHQSLRDGECRKELDGVRRHCEDVLDKAKNAVERFAARKEKDAQEQGTSQESPKRDLSSLTTHEITMLPPPTRNEPKLVAPQARSTPGTSFTMPKPTDMEIDVDDGDDDSFVMPPIRMTSRI</sequence>
<evidence type="ECO:0000313" key="3">
    <source>
        <dbReference type="Proteomes" id="UP000799779"/>
    </source>
</evidence>
<organism evidence="2 3">
    <name type="scientific">Amniculicola lignicola CBS 123094</name>
    <dbReference type="NCBI Taxonomy" id="1392246"/>
    <lineage>
        <taxon>Eukaryota</taxon>
        <taxon>Fungi</taxon>
        <taxon>Dikarya</taxon>
        <taxon>Ascomycota</taxon>
        <taxon>Pezizomycotina</taxon>
        <taxon>Dothideomycetes</taxon>
        <taxon>Pleosporomycetidae</taxon>
        <taxon>Pleosporales</taxon>
        <taxon>Amniculicolaceae</taxon>
        <taxon>Amniculicola</taxon>
    </lineage>
</organism>
<name>A0A6A5VZ52_9PLEO</name>
<reference evidence="2" key="1">
    <citation type="journal article" date="2020" name="Stud. Mycol.">
        <title>101 Dothideomycetes genomes: a test case for predicting lifestyles and emergence of pathogens.</title>
        <authorList>
            <person name="Haridas S."/>
            <person name="Albert R."/>
            <person name="Binder M."/>
            <person name="Bloem J."/>
            <person name="Labutti K."/>
            <person name="Salamov A."/>
            <person name="Andreopoulos B."/>
            <person name="Baker S."/>
            <person name="Barry K."/>
            <person name="Bills G."/>
            <person name="Bluhm B."/>
            <person name="Cannon C."/>
            <person name="Castanera R."/>
            <person name="Culley D."/>
            <person name="Daum C."/>
            <person name="Ezra D."/>
            <person name="Gonzalez J."/>
            <person name="Henrissat B."/>
            <person name="Kuo A."/>
            <person name="Liang C."/>
            <person name="Lipzen A."/>
            <person name="Lutzoni F."/>
            <person name="Magnuson J."/>
            <person name="Mondo S."/>
            <person name="Nolan M."/>
            <person name="Ohm R."/>
            <person name="Pangilinan J."/>
            <person name="Park H.-J."/>
            <person name="Ramirez L."/>
            <person name="Alfaro M."/>
            <person name="Sun H."/>
            <person name="Tritt A."/>
            <person name="Yoshinaga Y."/>
            <person name="Zwiers L.-H."/>
            <person name="Turgeon B."/>
            <person name="Goodwin S."/>
            <person name="Spatafora J."/>
            <person name="Crous P."/>
            <person name="Grigoriev I."/>
        </authorList>
    </citation>
    <scope>NUCLEOTIDE SEQUENCE</scope>
    <source>
        <strain evidence="2">CBS 123094</strain>
    </source>
</reference>
<evidence type="ECO:0000313" key="2">
    <source>
        <dbReference type="EMBL" id="KAF1994813.1"/>
    </source>
</evidence>
<gene>
    <name evidence="2" type="ORF">P154DRAFT_365679</name>
</gene>
<keyword evidence="3" id="KW-1185">Reference proteome</keyword>
<dbReference type="OrthoDB" id="3886346at2759"/>
<accession>A0A6A5VZ52</accession>